<keyword evidence="2" id="KW-0597">Phosphoprotein</keyword>
<feature type="domain" description="HPt" evidence="3">
    <location>
        <begin position="11"/>
        <end position="105"/>
    </location>
</feature>
<protein>
    <submittedName>
        <fullName evidence="4">Hpt domain-containing protein</fullName>
    </submittedName>
</protein>
<dbReference type="Pfam" id="PF01627">
    <property type="entry name" value="Hpt"/>
    <property type="match status" value="1"/>
</dbReference>
<dbReference type="RefSeq" id="WP_215505802.1">
    <property type="nucleotide sequence ID" value="NZ_CP076361.1"/>
</dbReference>
<dbReference type="InterPro" id="IPR036641">
    <property type="entry name" value="HPT_dom_sf"/>
</dbReference>
<evidence type="ECO:0000313" key="4">
    <source>
        <dbReference type="EMBL" id="QWK89185.1"/>
    </source>
</evidence>
<keyword evidence="5" id="KW-1185">Reference proteome</keyword>
<evidence type="ECO:0000256" key="2">
    <source>
        <dbReference type="PROSITE-ProRule" id="PRU00110"/>
    </source>
</evidence>
<dbReference type="EMBL" id="CP076361">
    <property type="protein sequence ID" value="QWK89185.1"/>
    <property type="molecule type" value="Genomic_DNA"/>
</dbReference>
<dbReference type="Proteomes" id="UP000679352">
    <property type="component" value="Chromosome"/>
</dbReference>
<dbReference type="PROSITE" id="PS50894">
    <property type="entry name" value="HPT"/>
    <property type="match status" value="1"/>
</dbReference>
<dbReference type="InterPro" id="IPR008207">
    <property type="entry name" value="Sig_transdc_His_kin_Hpt_dom"/>
</dbReference>
<feature type="modified residue" description="Phosphohistidine" evidence="2">
    <location>
        <position position="51"/>
    </location>
</feature>
<keyword evidence="1" id="KW-0902">Two-component regulatory system</keyword>
<dbReference type="GO" id="GO:0000160">
    <property type="term" value="P:phosphorelay signal transduction system"/>
    <property type="evidence" value="ECO:0007669"/>
    <property type="project" value="UniProtKB-KW"/>
</dbReference>
<sequence>MIDWDRVADLRSEVGEDGFAEVIDLFLEETDEVVARLQQMHAGQPLGRDLHFLKGSALNLGFRDLAQLCQEGERNSSAGSAVDLPQLLWLYQQSKAAFQAGLARLSAA</sequence>
<gene>
    <name evidence="4" type="ORF">KM031_09880</name>
</gene>
<reference evidence="4" key="1">
    <citation type="submission" date="2021-06" db="EMBL/GenBank/DDBJ databases">
        <title>Direct submission.</title>
        <authorList>
            <person name="Lee C.-S."/>
            <person name="Jin L."/>
        </authorList>
    </citation>
    <scope>NUCLEOTIDE SEQUENCE</scope>
    <source>
        <strain evidence="4">Con5</strain>
    </source>
</reference>
<dbReference type="GO" id="GO:0004672">
    <property type="term" value="F:protein kinase activity"/>
    <property type="evidence" value="ECO:0007669"/>
    <property type="project" value="UniProtKB-ARBA"/>
</dbReference>
<evidence type="ECO:0000313" key="5">
    <source>
        <dbReference type="Proteomes" id="UP000679352"/>
    </source>
</evidence>
<accession>A0A975P3I5</accession>
<name>A0A975P3I5_9RHOB</name>
<proteinExistence type="predicted"/>
<dbReference type="KEGG" id="gfu:KM031_09880"/>
<dbReference type="AlphaFoldDB" id="A0A975P3I5"/>
<evidence type="ECO:0000259" key="3">
    <source>
        <dbReference type="PROSITE" id="PS50894"/>
    </source>
</evidence>
<organism evidence="4 5">
    <name type="scientific">Gemmobacter fulvus</name>
    <dbReference type="NCBI Taxonomy" id="2840474"/>
    <lineage>
        <taxon>Bacteria</taxon>
        <taxon>Pseudomonadati</taxon>
        <taxon>Pseudomonadota</taxon>
        <taxon>Alphaproteobacteria</taxon>
        <taxon>Rhodobacterales</taxon>
        <taxon>Paracoccaceae</taxon>
        <taxon>Gemmobacter</taxon>
    </lineage>
</organism>
<dbReference type="Gene3D" id="1.20.120.160">
    <property type="entry name" value="HPT domain"/>
    <property type="match status" value="1"/>
</dbReference>
<dbReference type="SUPFAM" id="SSF47226">
    <property type="entry name" value="Histidine-containing phosphotransfer domain, HPT domain"/>
    <property type="match status" value="1"/>
</dbReference>
<evidence type="ECO:0000256" key="1">
    <source>
        <dbReference type="ARBA" id="ARBA00023012"/>
    </source>
</evidence>